<evidence type="ECO:0000313" key="2">
    <source>
        <dbReference type="EMBL" id="TDQ25607.1"/>
    </source>
</evidence>
<feature type="transmembrane region" description="Helical" evidence="1">
    <location>
        <begin position="90"/>
        <end position="108"/>
    </location>
</feature>
<proteinExistence type="predicted"/>
<name>A0A4R6TH93_9FLAO</name>
<evidence type="ECO:0000256" key="1">
    <source>
        <dbReference type="SAM" id="Phobius"/>
    </source>
</evidence>
<feature type="transmembrane region" description="Helical" evidence="1">
    <location>
        <begin position="67"/>
        <end position="84"/>
    </location>
</feature>
<evidence type="ECO:0000313" key="3">
    <source>
        <dbReference type="Proteomes" id="UP000295390"/>
    </source>
</evidence>
<keyword evidence="1" id="KW-1133">Transmembrane helix</keyword>
<dbReference type="OrthoDB" id="1448908at2"/>
<gene>
    <name evidence="2" type="ORF">DFQ07_2032</name>
</gene>
<accession>A0A4R6TH93</accession>
<dbReference type="EMBL" id="SNYH01000004">
    <property type="protein sequence ID" value="TDQ25607.1"/>
    <property type="molecule type" value="Genomic_DNA"/>
</dbReference>
<protein>
    <submittedName>
        <fullName evidence="2">Uncharacterized protein</fullName>
    </submittedName>
</protein>
<sequence>MENKIEKDVMNCSFCKEQIEKEVVFCSNCGHPENGTDKERAQFFAKRAMEKSKNIDAGEKIKSARNTLFVLCGIMIVYGFIYYYSTKSILDLGVNFFVALIYLALAFWSEKKPFIALLSGLLLYLTLIIISAIIDPTSIVKGILWKFLIISYIGKGLYSAFDLQKVKTVNPNL</sequence>
<feature type="transmembrane region" description="Helical" evidence="1">
    <location>
        <begin position="115"/>
        <end position="133"/>
    </location>
</feature>
<dbReference type="Proteomes" id="UP000295390">
    <property type="component" value="Unassembled WGS sequence"/>
</dbReference>
<dbReference type="AlphaFoldDB" id="A0A4R6TH93"/>
<keyword evidence="1" id="KW-0472">Membrane</keyword>
<comment type="caution">
    <text evidence="2">The sequence shown here is derived from an EMBL/GenBank/DDBJ whole genome shotgun (WGS) entry which is preliminary data.</text>
</comment>
<keyword evidence="3" id="KW-1185">Reference proteome</keyword>
<reference evidence="2 3" key="1">
    <citation type="submission" date="2019-03" db="EMBL/GenBank/DDBJ databases">
        <title>Genomic Encyclopedia of Type Strains, Phase III (KMG-III): the genomes of soil and plant-associated and newly described type strains.</title>
        <authorList>
            <person name="Whitman W."/>
        </authorList>
    </citation>
    <scope>NUCLEOTIDE SEQUENCE [LARGE SCALE GENOMIC DNA]</scope>
    <source>
        <strain evidence="2 3">CECT 8283</strain>
    </source>
</reference>
<organism evidence="2 3">
    <name type="scientific">Tenacibaculum caenipelagi</name>
    <dbReference type="NCBI Taxonomy" id="1325435"/>
    <lineage>
        <taxon>Bacteria</taxon>
        <taxon>Pseudomonadati</taxon>
        <taxon>Bacteroidota</taxon>
        <taxon>Flavobacteriia</taxon>
        <taxon>Flavobacteriales</taxon>
        <taxon>Flavobacteriaceae</taxon>
        <taxon>Tenacibaculum</taxon>
    </lineage>
</organism>
<feature type="transmembrane region" description="Helical" evidence="1">
    <location>
        <begin position="139"/>
        <end position="158"/>
    </location>
</feature>
<keyword evidence="1" id="KW-0812">Transmembrane</keyword>
<dbReference type="RefSeq" id="WP_133536339.1">
    <property type="nucleotide sequence ID" value="NZ_SNYH01000004.1"/>
</dbReference>